<feature type="transmembrane region" description="Helical" evidence="1">
    <location>
        <begin position="29"/>
        <end position="45"/>
    </location>
</feature>
<evidence type="ECO:0000313" key="4">
    <source>
        <dbReference type="Proteomes" id="UP000620064"/>
    </source>
</evidence>
<dbReference type="Proteomes" id="UP000620064">
    <property type="component" value="Unassembled WGS sequence"/>
</dbReference>
<organism evidence="3 4">
    <name type="scientific">Cloacibacterium rupense</name>
    <dbReference type="NCBI Taxonomy" id="517423"/>
    <lineage>
        <taxon>Bacteria</taxon>
        <taxon>Pseudomonadati</taxon>
        <taxon>Bacteroidota</taxon>
        <taxon>Flavobacteriia</taxon>
        <taxon>Flavobacteriales</taxon>
        <taxon>Weeksellaceae</taxon>
    </lineage>
</organism>
<gene>
    <name evidence="3" type="ORF">GCM10010992_12410</name>
</gene>
<name>A0ABQ2NJF1_9FLAO</name>
<reference evidence="4" key="1">
    <citation type="journal article" date="2019" name="Int. J. Syst. Evol. Microbiol.">
        <title>The Global Catalogue of Microorganisms (GCM) 10K type strain sequencing project: providing services to taxonomists for standard genome sequencing and annotation.</title>
        <authorList>
            <consortium name="The Broad Institute Genomics Platform"/>
            <consortium name="The Broad Institute Genome Sequencing Center for Infectious Disease"/>
            <person name="Wu L."/>
            <person name="Ma J."/>
        </authorList>
    </citation>
    <scope>NUCLEOTIDE SEQUENCE [LARGE SCALE GENOMIC DNA]</scope>
    <source>
        <strain evidence="4">CGMCC 1.7656</strain>
    </source>
</reference>
<dbReference type="RefSeq" id="WP_188617210.1">
    <property type="nucleotide sequence ID" value="NZ_BMLV01000002.1"/>
</dbReference>
<dbReference type="InterPro" id="IPR025698">
    <property type="entry name" value="2TM_dom"/>
</dbReference>
<comment type="caution">
    <text evidence="3">The sequence shown here is derived from an EMBL/GenBank/DDBJ whole genome shotgun (WGS) entry which is preliminary data.</text>
</comment>
<dbReference type="EMBL" id="BMLV01000002">
    <property type="protein sequence ID" value="GGP03553.1"/>
    <property type="molecule type" value="Genomic_DNA"/>
</dbReference>
<evidence type="ECO:0000256" key="1">
    <source>
        <dbReference type="SAM" id="Phobius"/>
    </source>
</evidence>
<protein>
    <recommendedName>
        <fullName evidence="2">2TM domain-containing protein</fullName>
    </recommendedName>
</protein>
<sequence>MEIAMENQENSNKNIAYKKAEKRVKEIKTYYYMVLGFLIIGYLIVRKNYNGNIFDISRNYAVWMVVSWAIFLFGYGIYLFVPYFHNWEERKTKQLMDKQLKNK</sequence>
<evidence type="ECO:0000313" key="3">
    <source>
        <dbReference type="EMBL" id="GGP03553.1"/>
    </source>
</evidence>
<dbReference type="Pfam" id="PF13239">
    <property type="entry name" value="2TM"/>
    <property type="match status" value="1"/>
</dbReference>
<keyword evidence="1" id="KW-0812">Transmembrane</keyword>
<accession>A0ABQ2NJF1</accession>
<feature type="transmembrane region" description="Helical" evidence="1">
    <location>
        <begin position="60"/>
        <end position="81"/>
    </location>
</feature>
<proteinExistence type="predicted"/>
<feature type="domain" description="2TM" evidence="2">
    <location>
        <begin position="18"/>
        <end position="97"/>
    </location>
</feature>
<keyword evidence="4" id="KW-1185">Reference proteome</keyword>
<keyword evidence="1" id="KW-0472">Membrane</keyword>
<evidence type="ECO:0000259" key="2">
    <source>
        <dbReference type="Pfam" id="PF13239"/>
    </source>
</evidence>
<keyword evidence="1" id="KW-1133">Transmembrane helix</keyword>